<evidence type="ECO:0000256" key="3">
    <source>
        <dbReference type="ARBA" id="ARBA00023082"/>
    </source>
</evidence>
<dbReference type="GO" id="GO:0016987">
    <property type="term" value="F:sigma factor activity"/>
    <property type="evidence" value="ECO:0007669"/>
    <property type="project" value="UniProtKB-KW"/>
</dbReference>
<evidence type="ECO:0000256" key="4">
    <source>
        <dbReference type="ARBA" id="ARBA00023163"/>
    </source>
</evidence>
<dbReference type="RefSeq" id="WP_145690732.1">
    <property type="nucleotide sequence ID" value="NZ_VITH01000026.1"/>
</dbReference>
<dbReference type="Pfam" id="PF04542">
    <property type="entry name" value="Sigma70_r2"/>
    <property type="match status" value="1"/>
</dbReference>
<organism evidence="7 8">
    <name type="scientific">Azospirillum brasilense</name>
    <dbReference type="NCBI Taxonomy" id="192"/>
    <lineage>
        <taxon>Bacteria</taxon>
        <taxon>Pseudomonadati</taxon>
        <taxon>Pseudomonadota</taxon>
        <taxon>Alphaproteobacteria</taxon>
        <taxon>Rhodospirillales</taxon>
        <taxon>Azospirillaceae</taxon>
        <taxon>Azospirillum</taxon>
    </lineage>
</organism>
<dbReference type="InterPro" id="IPR013325">
    <property type="entry name" value="RNA_pol_sigma_r2"/>
</dbReference>
<evidence type="ECO:0000259" key="6">
    <source>
        <dbReference type="Pfam" id="PF08281"/>
    </source>
</evidence>
<accession>A0A560BMY3</accession>
<sequence length="173" mass="19028">MTAHHAPKDPFTAGLLDLMPDLTARARNLSRGNSARAEDLLQDTMIRALERRHLFDGTNLRGWLYTIMRNLSCDVARHDAQFVHRSVDDDAVSDAFHRRTAAAPAQEDAVMVAETLVFFGRLGPGRLAALTAVAFDEMTYEEASEALGINAGTLRSRISRGRRDLSEMCGVGS</sequence>
<dbReference type="Proteomes" id="UP000318529">
    <property type="component" value="Unassembled WGS sequence"/>
</dbReference>
<dbReference type="AlphaFoldDB" id="A0A560BMY3"/>
<gene>
    <name evidence="7" type="ORF">FBZ83_12628</name>
</gene>
<dbReference type="Pfam" id="PF08281">
    <property type="entry name" value="Sigma70_r4_2"/>
    <property type="match status" value="1"/>
</dbReference>
<feature type="domain" description="RNA polymerase sigma-70 region 2" evidence="5">
    <location>
        <begin position="19"/>
        <end position="77"/>
    </location>
</feature>
<dbReference type="InterPro" id="IPR039425">
    <property type="entry name" value="RNA_pol_sigma-70-like"/>
</dbReference>
<comment type="caution">
    <text evidence="7">The sequence shown here is derived from an EMBL/GenBank/DDBJ whole genome shotgun (WGS) entry which is preliminary data.</text>
</comment>
<protein>
    <submittedName>
        <fullName evidence="7">RNA polymerase sigma-70 factor (ECF subfamily)</fullName>
    </submittedName>
</protein>
<dbReference type="InterPro" id="IPR036388">
    <property type="entry name" value="WH-like_DNA-bd_sf"/>
</dbReference>
<dbReference type="PANTHER" id="PTHR43133:SF25">
    <property type="entry name" value="RNA POLYMERASE SIGMA FACTOR RFAY-RELATED"/>
    <property type="match status" value="1"/>
</dbReference>
<dbReference type="InterPro" id="IPR013324">
    <property type="entry name" value="RNA_pol_sigma_r3/r4-like"/>
</dbReference>
<reference evidence="7 8" key="1">
    <citation type="submission" date="2019-06" db="EMBL/GenBank/DDBJ databases">
        <title>Genomic Encyclopedia of Type Strains, Phase IV (KMG-V): Genome sequencing to study the core and pangenomes of soil and plant-associated prokaryotes.</title>
        <authorList>
            <person name="Whitman W."/>
        </authorList>
    </citation>
    <scope>NUCLEOTIDE SEQUENCE [LARGE SCALE GENOMIC DNA]</scope>
    <source>
        <strain evidence="7 8">BR 11650</strain>
    </source>
</reference>
<evidence type="ECO:0000256" key="1">
    <source>
        <dbReference type="ARBA" id="ARBA00010641"/>
    </source>
</evidence>
<comment type="similarity">
    <text evidence="1">Belongs to the sigma-70 factor family. ECF subfamily.</text>
</comment>
<dbReference type="InterPro" id="IPR013249">
    <property type="entry name" value="RNA_pol_sigma70_r4_t2"/>
</dbReference>
<dbReference type="SUPFAM" id="SSF88659">
    <property type="entry name" value="Sigma3 and sigma4 domains of RNA polymerase sigma factors"/>
    <property type="match status" value="1"/>
</dbReference>
<proteinExistence type="inferred from homology"/>
<dbReference type="SUPFAM" id="SSF88946">
    <property type="entry name" value="Sigma2 domain of RNA polymerase sigma factors"/>
    <property type="match status" value="1"/>
</dbReference>
<evidence type="ECO:0000259" key="5">
    <source>
        <dbReference type="Pfam" id="PF04542"/>
    </source>
</evidence>
<dbReference type="Gene3D" id="1.10.1740.10">
    <property type="match status" value="1"/>
</dbReference>
<evidence type="ECO:0000313" key="8">
    <source>
        <dbReference type="Proteomes" id="UP000318529"/>
    </source>
</evidence>
<name>A0A560BMY3_AZOBR</name>
<keyword evidence="3" id="KW-0731">Sigma factor</keyword>
<evidence type="ECO:0000313" key="7">
    <source>
        <dbReference type="EMBL" id="TWA73961.1"/>
    </source>
</evidence>
<dbReference type="InterPro" id="IPR007627">
    <property type="entry name" value="RNA_pol_sigma70_r2"/>
</dbReference>
<dbReference type="Gene3D" id="1.10.10.10">
    <property type="entry name" value="Winged helix-like DNA-binding domain superfamily/Winged helix DNA-binding domain"/>
    <property type="match status" value="1"/>
</dbReference>
<feature type="domain" description="RNA polymerase sigma factor 70 region 4 type 2" evidence="6">
    <location>
        <begin position="123"/>
        <end position="165"/>
    </location>
</feature>
<keyword evidence="4" id="KW-0804">Transcription</keyword>
<dbReference type="EMBL" id="VITH01000026">
    <property type="protein sequence ID" value="TWA73961.1"/>
    <property type="molecule type" value="Genomic_DNA"/>
</dbReference>
<dbReference type="GO" id="GO:0003677">
    <property type="term" value="F:DNA binding"/>
    <property type="evidence" value="ECO:0007669"/>
    <property type="project" value="InterPro"/>
</dbReference>
<dbReference type="InterPro" id="IPR014284">
    <property type="entry name" value="RNA_pol_sigma-70_dom"/>
</dbReference>
<evidence type="ECO:0000256" key="2">
    <source>
        <dbReference type="ARBA" id="ARBA00023015"/>
    </source>
</evidence>
<dbReference type="NCBIfam" id="TIGR02937">
    <property type="entry name" value="sigma70-ECF"/>
    <property type="match status" value="1"/>
</dbReference>
<dbReference type="PANTHER" id="PTHR43133">
    <property type="entry name" value="RNA POLYMERASE ECF-TYPE SIGMA FACTO"/>
    <property type="match status" value="1"/>
</dbReference>
<keyword evidence="2" id="KW-0805">Transcription regulation</keyword>
<dbReference type="GO" id="GO:0006352">
    <property type="term" value="P:DNA-templated transcription initiation"/>
    <property type="evidence" value="ECO:0007669"/>
    <property type="project" value="InterPro"/>
</dbReference>